<dbReference type="PANTHER" id="PTHR37293">
    <property type="entry name" value="PHAGE REPLICATION PROTEIN-RELATED"/>
    <property type="match status" value="1"/>
</dbReference>
<dbReference type="RefSeq" id="WP_226540699.1">
    <property type="nucleotide sequence ID" value="NZ_CP129014.1"/>
</dbReference>
<dbReference type="PANTHER" id="PTHR37293:SF7">
    <property type="entry name" value="HYPOTHETICAL PHAGE PROTEIN"/>
    <property type="match status" value="1"/>
</dbReference>
<gene>
    <name evidence="3" type="ORF">LC087_19115</name>
</gene>
<evidence type="ECO:0000313" key="3">
    <source>
        <dbReference type="EMBL" id="WLR44419.1"/>
    </source>
</evidence>
<proteinExistence type="predicted"/>
<reference evidence="3 4" key="1">
    <citation type="submission" date="2023-06" db="EMBL/GenBank/DDBJ databases">
        <title>Five Gram-positive bacteria isolated from mangrove sediments in Shenzhen, Guangdong, China.</title>
        <authorList>
            <person name="Yu S."/>
            <person name="Zheng W."/>
            <person name="Huang Y."/>
        </authorList>
    </citation>
    <scope>NUCLEOTIDE SEQUENCE [LARGE SCALE GENOMIC DNA]</scope>
    <source>
        <strain evidence="3 4">SaN35-3</strain>
        <plasmid evidence="3 4">unnamed1</plasmid>
    </source>
</reference>
<protein>
    <submittedName>
        <fullName evidence="3">Phage replisome organizer N-terminal domain-containing protein</fullName>
    </submittedName>
</protein>
<evidence type="ECO:0000256" key="1">
    <source>
        <dbReference type="SAM" id="MobiDB-lite"/>
    </source>
</evidence>
<feature type="compositionally biased region" description="Basic and acidic residues" evidence="1">
    <location>
        <begin position="121"/>
        <end position="135"/>
    </location>
</feature>
<keyword evidence="3" id="KW-0614">Plasmid</keyword>
<evidence type="ECO:0000313" key="4">
    <source>
        <dbReference type="Proteomes" id="UP001197974"/>
    </source>
</evidence>
<name>A0ABY9JYF7_9BACI</name>
<sequence>MAEVTWIRLNISMFDDEKIKLIESMPESDTILIIWIKLLSLAGKTNSQGYILLSESLPYTDEMLSTLFNRPLSTVRLALETFKRFGMIHYEDEVICITNWEKHQNADGLIRIREQNRLRKQRERERKKLSRDVTEKVTPSHATDKDIDIDKEYIYTIFKHWSEKDIINHRSITKQMESHIRARLKEYSLDELKKAINNFAEILHSDNYYWTHKWTLADFMKPNNLVKFIDESTPHDTYKTNKVKRMNKKQNDIDWEGFDVDEKTSSGAF</sequence>
<feature type="domain" description="Phage replisome organiser N-terminal" evidence="2">
    <location>
        <begin position="6"/>
        <end position="125"/>
    </location>
</feature>
<accession>A0ABY9JYF7</accession>
<feature type="region of interest" description="Disordered" evidence="1">
    <location>
        <begin position="121"/>
        <end position="141"/>
    </location>
</feature>
<geneLocation type="plasmid" evidence="3 4">
    <name>unnamed1</name>
</geneLocation>
<dbReference type="EMBL" id="CP129014">
    <property type="protein sequence ID" value="WLR44419.1"/>
    <property type="molecule type" value="Genomic_DNA"/>
</dbReference>
<dbReference type="Pfam" id="PF09681">
    <property type="entry name" value="Phage_rep_org_N"/>
    <property type="match status" value="1"/>
</dbReference>
<evidence type="ECO:0000259" key="2">
    <source>
        <dbReference type="Pfam" id="PF09681"/>
    </source>
</evidence>
<dbReference type="InterPro" id="IPR053162">
    <property type="entry name" value="DnaD"/>
</dbReference>
<dbReference type="InterPro" id="IPR010056">
    <property type="entry name" value="Phage_rep_org__N"/>
</dbReference>
<organism evidence="3 4">
    <name type="scientific">Bacillus carboniphilus</name>
    <dbReference type="NCBI Taxonomy" id="86663"/>
    <lineage>
        <taxon>Bacteria</taxon>
        <taxon>Bacillati</taxon>
        <taxon>Bacillota</taxon>
        <taxon>Bacilli</taxon>
        <taxon>Bacillales</taxon>
        <taxon>Bacillaceae</taxon>
        <taxon>Bacillus</taxon>
    </lineage>
</organism>
<dbReference type="NCBIfam" id="TIGR01714">
    <property type="entry name" value="phage_rep_org_N"/>
    <property type="match status" value="1"/>
</dbReference>
<keyword evidence="4" id="KW-1185">Reference proteome</keyword>
<dbReference type="Proteomes" id="UP001197974">
    <property type="component" value="Plasmid unnamed1"/>
</dbReference>